<dbReference type="InterPro" id="IPR001584">
    <property type="entry name" value="Integrase_cat-core"/>
</dbReference>
<dbReference type="GO" id="GO:0003676">
    <property type="term" value="F:nucleic acid binding"/>
    <property type="evidence" value="ECO:0007669"/>
    <property type="project" value="InterPro"/>
</dbReference>
<accession>A0A0A9YRJ3</accession>
<dbReference type="AlphaFoldDB" id="A0A0A9YRJ3"/>
<dbReference type="EMBL" id="GBHO01011469">
    <property type="protein sequence ID" value="JAG32135.1"/>
    <property type="molecule type" value="Transcribed_RNA"/>
</dbReference>
<evidence type="ECO:0000313" key="3">
    <source>
        <dbReference type="EMBL" id="JAG32135.1"/>
    </source>
</evidence>
<reference evidence="3" key="2">
    <citation type="submission" date="2014-07" db="EMBL/GenBank/DDBJ databases">
        <authorList>
            <person name="Hull J."/>
        </authorList>
    </citation>
    <scope>NUCLEOTIDE SEQUENCE</scope>
</reference>
<organism evidence="3">
    <name type="scientific">Lygus hesperus</name>
    <name type="common">Western plant bug</name>
    <dbReference type="NCBI Taxonomy" id="30085"/>
    <lineage>
        <taxon>Eukaryota</taxon>
        <taxon>Metazoa</taxon>
        <taxon>Ecdysozoa</taxon>
        <taxon>Arthropoda</taxon>
        <taxon>Hexapoda</taxon>
        <taxon>Insecta</taxon>
        <taxon>Pterygota</taxon>
        <taxon>Neoptera</taxon>
        <taxon>Paraneoptera</taxon>
        <taxon>Hemiptera</taxon>
        <taxon>Heteroptera</taxon>
        <taxon>Panheteroptera</taxon>
        <taxon>Cimicomorpha</taxon>
        <taxon>Miridae</taxon>
        <taxon>Mirini</taxon>
        <taxon>Lygus</taxon>
    </lineage>
</organism>
<sequence>ACTLAWINTPPYKLKTFVSNRVVQINENCPSAVWRHVSGSENPADSASRGLYPSEFLEDKLWWHGPSFLLMPLEEWPASVPHTRPLEEVKPEVSSSMLADLGTNRFIVLIDRSSSFLKAVRCCVYMVRFLFNLKMKVLKHPRSSWLLGPIQSSEFKESRLFLIEVTQNHYLGEDMKLLQKQRSPSKSIVALSPFVDTLGYLRVGGRLANAPISYQAKHPFLIPRNSHLASLLCDYFHRYSGHGGPRLVLSLLHREYWIPSPRSLLRSRLFRCLKCYKFQAKPLQPKMADLPSNRVTPGRPFLETGVDLAGPFQVKMSTLRNAKVQKSYFALFVCMTTKAVHIEVLTSLSSDAFLACLDRFVARRGLPIKIISDQGRNFRGAAREITEISTFLKNNSPDVNHYLARRDIAWIFHPPYAPNFGGLWERGIGSVKFHLSRVVGNQTLTLEEFMTVLVRIEAILNSRPLYDLSPSTADSFDVLTPGHFLIQAPLLARPEVDLSHIPSNRLSRWQLLRHLVQSFWNLWLREYLQTQIQRPKWTKPAPDLQVGDLVLYSPRGEPNAPVSEWPLGRVAWLGPGSDGTSRVLKIHTPSGSVTRPTNRVVLVPSQ</sequence>
<proteinExistence type="predicted"/>
<evidence type="ECO:0000313" key="2">
    <source>
        <dbReference type="EMBL" id="JAG11605.1"/>
    </source>
</evidence>
<feature type="domain" description="Integrase catalytic" evidence="1">
    <location>
        <begin position="296"/>
        <end position="489"/>
    </location>
</feature>
<dbReference type="PANTHER" id="PTHR47331:SF1">
    <property type="entry name" value="GAG-LIKE PROTEIN"/>
    <property type="match status" value="1"/>
</dbReference>
<dbReference type="PROSITE" id="PS50994">
    <property type="entry name" value="INTEGRASE"/>
    <property type="match status" value="1"/>
</dbReference>
<protein>
    <submittedName>
        <fullName evidence="3">Pro-Pol polyprotein</fullName>
    </submittedName>
</protein>
<dbReference type="GO" id="GO:0015074">
    <property type="term" value="P:DNA integration"/>
    <property type="evidence" value="ECO:0007669"/>
    <property type="project" value="InterPro"/>
</dbReference>
<dbReference type="EMBL" id="GBHO01031999">
    <property type="protein sequence ID" value="JAG11605.1"/>
    <property type="molecule type" value="Transcribed_RNA"/>
</dbReference>
<dbReference type="InterPro" id="IPR036397">
    <property type="entry name" value="RNaseH_sf"/>
</dbReference>
<dbReference type="InterPro" id="IPR012337">
    <property type="entry name" value="RNaseH-like_sf"/>
</dbReference>
<name>A0A0A9YRJ3_LYGHE</name>
<dbReference type="Gene3D" id="3.30.420.10">
    <property type="entry name" value="Ribonuclease H-like superfamily/Ribonuclease H"/>
    <property type="match status" value="1"/>
</dbReference>
<dbReference type="InterPro" id="IPR040676">
    <property type="entry name" value="DUF5641"/>
</dbReference>
<dbReference type="Pfam" id="PF18701">
    <property type="entry name" value="DUF5641"/>
    <property type="match status" value="1"/>
</dbReference>
<gene>
    <name evidence="3" type="primary">pol_202</name>
    <name evidence="2" type="synonym">pol_521</name>
    <name evidence="2" type="ORF">CM83_51821</name>
    <name evidence="3" type="ORF">CM83_51833</name>
</gene>
<feature type="non-terminal residue" evidence="3">
    <location>
        <position position="1"/>
    </location>
</feature>
<dbReference type="SUPFAM" id="SSF53098">
    <property type="entry name" value="Ribonuclease H-like"/>
    <property type="match status" value="1"/>
</dbReference>
<evidence type="ECO:0000259" key="1">
    <source>
        <dbReference type="PROSITE" id="PS50994"/>
    </source>
</evidence>
<dbReference type="PANTHER" id="PTHR47331">
    <property type="entry name" value="PHD-TYPE DOMAIN-CONTAINING PROTEIN"/>
    <property type="match status" value="1"/>
</dbReference>
<reference evidence="3" key="1">
    <citation type="journal article" date="2014" name="PLoS ONE">
        <title>Transcriptome-Based Identification of ABC Transporters in the Western Tarnished Plant Bug Lygus hesperus.</title>
        <authorList>
            <person name="Hull J.J."/>
            <person name="Chaney K."/>
            <person name="Geib S.M."/>
            <person name="Fabrick J.A."/>
            <person name="Brent C.S."/>
            <person name="Walsh D."/>
            <person name="Lavine L.C."/>
        </authorList>
    </citation>
    <scope>NUCLEOTIDE SEQUENCE</scope>
</reference>